<protein>
    <submittedName>
        <fullName evidence="1">Uncharacterized protein</fullName>
    </submittedName>
</protein>
<dbReference type="EMBL" id="CP000083">
    <property type="protein sequence ID" value="AAZ24266.1"/>
    <property type="molecule type" value="Genomic_DNA"/>
</dbReference>
<dbReference type="KEGG" id="cps:CPS_0529"/>
<gene>
    <name evidence="1" type="ordered locus">CPS_0529</name>
</gene>
<proteinExistence type="predicted"/>
<dbReference type="Proteomes" id="UP000000547">
    <property type="component" value="Chromosome"/>
</dbReference>
<evidence type="ECO:0000313" key="2">
    <source>
        <dbReference type="Proteomes" id="UP000000547"/>
    </source>
</evidence>
<organism evidence="1 2">
    <name type="scientific">Colwellia psychrerythraea (strain 34H / ATCC BAA-681)</name>
    <name type="common">Vibrio psychroerythus</name>
    <dbReference type="NCBI Taxonomy" id="167879"/>
    <lineage>
        <taxon>Bacteria</taxon>
        <taxon>Pseudomonadati</taxon>
        <taxon>Pseudomonadota</taxon>
        <taxon>Gammaproteobacteria</taxon>
        <taxon>Alteromonadales</taxon>
        <taxon>Colwelliaceae</taxon>
        <taxon>Colwellia</taxon>
    </lineage>
</organism>
<evidence type="ECO:0000313" key="1">
    <source>
        <dbReference type="EMBL" id="AAZ24266.1"/>
    </source>
</evidence>
<reference evidence="1" key="1">
    <citation type="journal article" date="2005" name="Proc. Natl. Acad. Sci. U.S.A.">
        <title>The psychrophilic lifestyle as revealed by the genome sequence of Colwellia psychrerythraea 34H through genomic and proteomic analyses.</title>
        <authorList>
            <person name="Methe B.A."/>
            <person name="Nelson K.E."/>
            <person name="Deming J.W."/>
            <person name="Momen B."/>
            <person name="Melamud E."/>
            <person name="Zhang X."/>
            <person name="Moult J."/>
            <person name="Madupu R."/>
            <person name="Nelson W.C."/>
            <person name="Dodson R.J."/>
            <person name="Brinkac L.M."/>
            <person name="Daugherty S.C."/>
            <person name="Durkin A.S."/>
            <person name="DeBoy R.T."/>
            <person name="Kolonay J.F."/>
            <person name="Sullivan S.A."/>
            <person name="Zhou L."/>
            <person name="Davidsen T.M."/>
            <person name="Wu M."/>
            <person name="Huston A.L."/>
            <person name="Lewis M."/>
            <person name="Weaver B."/>
            <person name="Weidman J.F."/>
            <person name="Khouri H."/>
            <person name="Utterback T.R."/>
            <person name="Feldblyum T.V."/>
            <person name="Fraser C.M."/>
        </authorList>
    </citation>
    <scope>NUCLEOTIDE SEQUENCE [LARGE SCALE GENOMIC DNA]</scope>
    <source>
        <strain evidence="1">34H</strain>
    </source>
</reference>
<sequence length="32" mass="4072">MLMLQRLIDYFLATQMKGKPRYDHLERRYKKK</sequence>
<dbReference type="AlphaFoldDB" id="Q489H7"/>
<dbReference type="HOGENOM" id="CLU_3388878_0_0_6"/>
<name>Q489H7_COLP3</name>
<accession>Q489H7</accession>